<evidence type="ECO:0000313" key="2">
    <source>
        <dbReference type="Proteomes" id="UP001412067"/>
    </source>
</evidence>
<comment type="caution">
    <text evidence="1">The sequence shown here is derived from an EMBL/GenBank/DDBJ whole genome shotgun (WGS) entry which is preliminary data.</text>
</comment>
<accession>A0ABR2LZQ3</accession>
<organism evidence="1 2">
    <name type="scientific">Platanthera guangdongensis</name>
    <dbReference type="NCBI Taxonomy" id="2320717"/>
    <lineage>
        <taxon>Eukaryota</taxon>
        <taxon>Viridiplantae</taxon>
        <taxon>Streptophyta</taxon>
        <taxon>Embryophyta</taxon>
        <taxon>Tracheophyta</taxon>
        <taxon>Spermatophyta</taxon>
        <taxon>Magnoliopsida</taxon>
        <taxon>Liliopsida</taxon>
        <taxon>Asparagales</taxon>
        <taxon>Orchidaceae</taxon>
        <taxon>Orchidoideae</taxon>
        <taxon>Orchideae</taxon>
        <taxon>Orchidinae</taxon>
        <taxon>Platanthera</taxon>
    </lineage>
</organism>
<name>A0ABR2LZQ3_9ASPA</name>
<dbReference type="Gene3D" id="3.40.50.1820">
    <property type="entry name" value="alpha/beta hydrolase"/>
    <property type="match status" value="1"/>
</dbReference>
<dbReference type="InterPro" id="IPR029058">
    <property type="entry name" value="AB_hydrolase_fold"/>
</dbReference>
<reference evidence="1 2" key="1">
    <citation type="journal article" date="2022" name="Nat. Plants">
        <title>Genomes of leafy and leafless Platanthera orchids illuminate the evolution of mycoheterotrophy.</title>
        <authorList>
            <person name="Li M.H."/>
            <person name="Liu K.W."/>
            <person name="Li Z."/>
            <person name="Lu H.C."/>
            <person name="Ye Q.L."/>
            <person name="Zhang D."/>
            <person name="Wang J.Y."/>
            <person name="Li Y.F."/>
            <person name="Zhong Z.M."/>
            <person name="Liu X."/>
            <person name="Yu X."/>
            <person name="Liu D.K."/>
            <person name="Tu X.D."/>
            <person name="Liu B."/>
            <person name="Hao Y."/>
            <person name="Liao X.Y."/>
            <person name="Jiang Y.T."/>
            <person name="Sun W.H."/>
            <person name="Chen J."/>
            <person name="Chen Y.Q."/>
            <person name="Ai Y."/>
            <person name="Zhai J.W."/>
            <person name="Wu S.S."/>
            <person name="Zhou Z."/>
            <person name="Hsiao Y.Y."/>
            <person name="Wu W.L."/>
            <person name="Chen Y.Y."/>
            <person name="Lin Y.F."/>
            <person name="Hsu J.L."/>
            <person name="Li C.Y."/>
            <person name="Wang Z.W."/>
            <person name="Zhao X."/>
            <person name="Zhong W.Y."/>
            <person name="Ma X.K."/>
            <person name="Ma L."/>
            <person name="Huang J."/>
            <person name="Chen G.Z."/>
            <person name="Huang M.Z."/>
            <person name="Huang L."/>
            <person name="Peng D.H."/>
            <person name="Luo Y.B."/>
            <person name="Zou S.Q."/>
            <person name="Chen S.P."/>
            <person name="Lan S."/>
            <person name="Tsai W.C."/>
            <person name="Van de Peer Y."/>
            <person name="Liu Z.J."/>
        </authorList>
    </citation>
    <scope>NUCLEOTIDE SEQUENCE [LARGE SCALE GENOMIC DNA]</scope>
    <source>
        <strain evidence="1">Lor288</strain>
    </source>
</reference>
<evidence type="ECO:0000313" key="1">
    <source>
        <dbReference type="EMBL" id="KAK8955685.1"/>
    </source>
</evidence>
<sequence>MAYTVVDVPPCGGFATNELLVRQLRRPRLLQTPRRSMFSPATASLGSDDLSFACSHPGHRSRRQFPSLSITPVNRALSTALFSFQPTTPPSAFCHFYRSISRVNVQTTLTHSYSMTESGSAQIEQVVGYVSLGYPFGWAASVLFGRHHEAILRSKKPKLFVMGTKDGFTSVKQLQNKLKSSTGRTETHLLDGVGHFQMEGPVYDALMVNLIFDFIQTLQPQNWTILTETRFSPECVCFHRERILSSDIDFLPECIFCWGVRFLPGRSFFHPGMSFAPGHSFFARACVFRPNACFSPERTIFARARVFYPGVFYRLSCIFCPRVRFSPRRKIFARTSTLYSKTVVIT</sequence>
<dbReference type="SUPFAM" id="SSF53474">
    <property type="entry name" value="alpha/beta-Hydrolases"/>
    <property type="match status" value="1"/>
</dbReference>
<proteinExistence type="predicted"/>
<keyword evidence="2" id="KW-1185">Reference proteome</keyword>
<dbReference type="Proteomes" id="UP001412067">
    <property type="component" value="Unassembled WGS sequence"/>
</dbReference>
<protein>
    <submittedName>
        <fullName evidence="1">Uncharacterized protein</fullName>
    </submittedName>
</protein>
<dbReference type="PANTHER" id="PTHR42103:SF2">
    <property type="entry name" value="AB HYDROLASE-1 DOMAIN-CONTAINING PROTEIN"/>
    <property type="match status" value="1"/>
</dbReference>
<gene>
    <name evidence="1" type="ORF">KSP40_PGU022711</name>
</gene>
<dbReference type="PANTHER" id="PTHR42103">
    <property type="entry name" value="ALPHA/BETA-HYDROLASES SUPERFAMILY PROTEIN"/>
    <property type="match status" value="1"/>
</dbReference>
<dbReference type="EMBL" id="JBBWWR010000013">
    <property type="protein sequence ID" value="KAK8955685.1"/>
    <property type="molecule type" value="Genomic_DNA"/>
</dbReference>